<evidence type="ECO:0000256" key="2">
    <source>
        <dbReference type="ARBA" id="ARBA00022670"/>
    </source>
</evidence>
<proteinExistence type="predicted"/>
<evidence type="ECO:0000256" key="6">
    <source>
        <dbReference type="ARBA" id="ARBA00022833"/>
    </source>
</evidence>
<dbReference type="Proteomes" id="UP000239239">
    <property type="component" value="Unassembled WGS sequence"/>
</dbReference>
<evidence type="ECO:0000313" key="8">
    <source>
        <dbReference type="Proteomes" id="UP000239239"/>
    </source>
</evidence>
<reference evidence="7 8" key="1">
    <citation type="submission" date="2018-02" db="EMBL/GenBank/DDBJ databases">
        <title>Draft genome sequences of four Legionella pneumophila clinical strains isolated in Ontario.</title>
        <authorList>
            <person name="Fortuna A."/>
            <person name="Ramnarine R."/>
            <person name="Li A."/>
            <person name="Frantz C."/>
            <person name="Mallo G."/>
        </authorList>
    </citation>
    <scope>NUCLEOTIDE SEQUENCE [LARGE SCALE GENOMIC DNA]</scope>
    <source>
        <strain evidence="7 8">LG61</strain>
    </source>
</reference>
<evidence type="ECO:0000256" key="5">
    <source>
        <dbReference type="ARBA" id="ARBA00022801"/>
    </source>
</evidence>
<comment type="caution">
    <text evidence="7">The sequence shown here is derived from an EMBL/GenBank/DDBJ whole genome shotgun (WGS) entry which is preliminary data.</text>
</comment>
<dbReference type="EMBL" id="PQWY01000010">
    <property type="protein sequence ID" value="PPK31571.1"/>
    <property type="molecule type" value="Genomic_DNA"/>
</dbReference>
<name>A0A2S6F2D6_LEGPN</name>
<dbReference type="NCBIfam" id="NF045908">
    <property type="entry name" value="AminopepLapALeg"/>
    <property type="match status" value="1"/>
</dbReference>
<accession>A0A2S6F2D6</accession>
<dbReference type="SUPFAM" id="SSF53187">
    <property type="entry name" value="Zn-dependent exopeptidases"/>
    <property type="match status" value="1"/>
</dbReference>
<dbReference type="InterPro" id="IPR007484">
    <property type="entry name" value="Peptidase_M28"/>
</dbReference>
<sequence>MLKYLTWITANIVLVSNSIFGTPHPDHAQLQVPQCLAAKMTTAHDVLAENEQFKIIDLPGSDIENVTLLAEQVNCGDFIDVTDKFSDTLLTAKRKSAENILQNSALKALKKSQENKTIYEIKHQKEVNAIIKEVVADNIWQTLNHLTSYSNRSATKDTGLAAANWLKSQVDAMIMEYNRSDAATFFVKAGWYKQPSLVTVIGKELKTPAIVIGAPMDTLDGHMPGADEGSGAAAIMESTRILLASKLRFKHPIYIIWYAASDRNLAGSQYVVQYFQEKSIPVKAVLQLNKTGFRATSDDSTMWVFTDNTNHDLNQYIAKLIKNYIHTPVDFSQCHYECGDHISWNQESIPTTYAVESDFKNLNPYIGSSSDTMDFLNLEHIANFAKLAIAFSIELGYK</sequence>
<evidence type="ECO:0000256" key="4">
    <source>
        <dbReference type="ARBA" id="ARBA00022729"/>
    </source>
</evidence>
<dbReference type="PANTHER" id="PTHR12147:SF56">
    <property type="entry name" value="AMINOPEPTIDASE YDR415C-RELATED"/>
    <property type="match status" value="1"/>
</dbReference>
<dbReference type="AlphaFoldDB" id="A0A2S6F2D6"/>
<protein>
    <submittedName>
        <fullName evidence="7">Aminopeptidase</fullName>
    </submittedName>
</protein>
<keyword evidence="1 7" id="KW-0031">Aminopeptidase</keyword>
<dbReference type="OrthoDB" id="5644654at2"/>
<dbReference type="GO" id="GO:0008235">
    <property type="term" value="F:metalloexopeptidase activity"/>
    <property type="evidence" value="ECO:0007669"/>
    <property type="project" value="InterPro"/>
</dbReference>
<keyword evidence="5" id="KW-0378">Hydrolase</keyword>
<dbReference type="Pfam" id="PF04389">
    <property type="entry name" value="Peptidase_M28"/>
    <property type="match status" value="1"/>
</dbReference>
<evidence type="ECO:0000256" key="1">
    <source>
        <dbReference type="ARBA" id="ARBA00022438"/>
    </source>
</evidence>
<dbReference type="GO" id="GO:0006508">
    <property type="term" value="P:proteolysis"/>
    <property type="evidence" value="ECO:0007669"/>
    <property type="project" value="UniProtKB-KW"/>
</dbReference>
<dbReference type="InterPro" id="IPR045175">
    <property type="entry name" value="M28_fam"/>
</dbReference>
<organism evidence="7 8">
    <name type="scientific">Legionella pneumophila</name>
    <dbReference type="NCBI Taxonomy" id="446"/>
    <lineage>
        <taxon>Bacteria</taxon>
        <taxon>Pseudomonadati</taxon>
        <taxon>Pseudomonadota</taxon>
        <taxon>Gammaproteobacteria</taxon>
        <taxon>Legionellales</taxon>
        <taxon>Legionellaceae</taxon>
        <taxon>Legionella</taxon>
    </lineage>
</organism>
<dbReference type="PANTHER" id="PTHR12147">
    <property type="entry name" value="METALLOPEPTIDASE M28 FAMILY MEMBER"/>
    <property type="match status" value="1"/>
</dbReference>
<evidence type="ECO:0000256" key="3">
    <source>
        <dbReference type="ARBA" id="ARBA00022723"/>
    </source>
</evidence>
<dbReference type="Gene3D" id="3.40.630.10">
    <property type="entry name" value="Zn peptidases"/>
    <property type="match status" value="1"/>
</dbReference>
<keyword evidence="4" id="KW-0732">Signal</keyword>
<gene>
    <name evidence="7" type="ORF">C3928_05940</name>
</gene>
<keyword evidence="2" id="KW-0645">Protease</keyword>
<keyword evidence="6" id="KW-0862">Zinc</keyword>
<keyword evidence="3" id="KW-0479">Metal-binding</keyword>
<dbReference type="RefSeq" id="WP_027227737.1">
    <property type="nucleotide sequence ID" value="NZ_CP017601.1"/>
</dbReference>
<evidence type="ECO:0000313" key="7">
    <source>
        <dbReference type="EMBL" id="PPK31571.1"/>
    </source>
</evidence>
<dbReference type="GO" id="GO:0046872">
    <property type="term" value="F:metal ion binding"/>
    <property type="evidence" value="ECO:0007669"/>
    <property type="project" value="UniProtKB-KW"/>
</dbReference>
<dbReference type="GO" id="GO:0004177">
    <property type="term" value="F:aminopeptidase activity"/>
    <property type="evidence" value="ECO:0007669"/>
    <property type="project" value="UniProtKB-KW"/>
</dbReference>